<dbReference type="AlphaFoldDB" id="A0A0K2T254"/>
<sequence length="76" mass="9248">MRSNSYVKKSTYIHSKINKTKNMNRRNKSYIITFFPYMRCCWSCIFIHSLKVEVYHQIGKVHTYSFCVSYCLYEVE</sequence>
<reference evidence="1" key="1">
    <citation type="submission" date="2014-05" db="EMBL/GenBank/DDBJ databases">
        <authorList>
            <person name="Chronopoulou M."/>
        </authorList>
    </citation>
    <scope>NUCLEOTIDE SEQUENCE</scope>
    <source>
        <tissue evidence="1">Whole organism</tissue>
    </source>
</reference>
<name>A0A0K2T254_LEPSM</name>
<evidence type="ECO:0000313" key="1">
    <source>
        <dbReference type="EMBL" id="CDW20108.1"/>
    </source>
</evidence>
<dbReference type="EMBL" id="HACA01002747">
    <property type="protein sequence ID" value="CDW20108.1"/>
    <property type="molecule type" value="Transcribed_RNA"/>
</dbReference>
<organism evidence="1">
    <name type="scientific">Lepeophtheirus salmonis</name>
    <name type="common">Salmon louse</name>
    <name type="synonym">Caligus salmonis</name>
    <dbReference type="NCBI Taxonomy" id="72036"/>
    <lineage>
        <taxon>Eukaryota</taxon>
        <taxon>Metazoa</taxon>
        <taxon>Ecdysozoa</taxon>
        <taxon>Arthropoda</taxon>
        <taxon>Crustacea</taxon>
        <taxon>Multicrustacea</taxon>
        <taxon>Hexanauplia</taxon>
        <taxon>Copepoda</taxon>
        <taxon>Siphonostomatoida</taxon>
        <taxon>Caligidae</taxon>
        <taxon>Lepeophtheirus</taxon>
    </lineage>
</organism>
<accession>A0A0K2T254</accession>
<protein>
    <submittedName>
        <fullName evidence="1">Uncharacterized protein</fullName>
    </submittedName>
</protein>
<proteinExistence type="predicted"/>